<evidence type="ECO:0000313" key="1">
    <source>
        <dbReference type="EMBL" id="QGU00920.1"/>
    </source>
</evidence>
<gene>
    <name evidence="1" type="ORF">CKALI_00090</name>
</gene>
<name>A0A6B8VUJ1_9CORY</name>
<dbReference type="RefSeq" id="WP_156191388.1">
    <property type="nucleotide sequence ID" value="NZ_CP046452.1"/>
</dbReference>
<organism evidence="1 2">
    <name type="scientific">Corynebacterium kalinowskii</name>
    <dbReference type="NCBI Taxonomy" id="2675216"/>
    <lineage>
        <taxon>Bacteria</taxon>
        <taxon>Bacillati</taxon>
        <taxon>Actinomycetota</taxon>
        <taxon>Actinomycetes</taxon>
        <taxon>Mycobacteriales</taxon>
        <taxon>Corynebacteriaceae</taxon>
        <taxon>Corynebacterium</taxon>
    </lineage>
</organism>
<dbReference type="Proteomes" id="UP000427071">
    <property type="component" value="Chromosome"/>
</dbReference>
<proteinExistence type="predicted"/>
<dbReference type="KEGG" id="ckw:CKALI_00090"/>
<dbReference type="EMBL" id="CP046452">
    <property type="protein sequence ID" value="QGU00920.1"/>
    <property type="molecule type" value="Genomic_DNA"/>
</dbReference>
<evidence type="ECO:0000313" key="2">
    <source>
        <dbReference type="Proteomes" id="UP000427071"/>
    </source>
</evidence>
<accession>A0A6B8VUJ1</accession>
<protein>
    <submittedName>
        <fullName evidence="1">Uncharacterized protein</fullName>
    </submittedName>
</protein>
<reference evidence="2" key="1">
    <citation type="submission" date="2019-11" db="EMBL/GenBank/DDBJ databases">
        <title>Complete genome sequence of Corynebacterium kalinowskii 1959, a novel Corynebacterium species isolated from soil of a small paddock in Vilsendorf, Germany.</title>
        <authorList>
            <person name="Schaffert L."/>
            <person name="Ruwe M."/>
            <person name="Milse J."/>
            <person name="Hanuschka K."/>
            <person name="Ortseifen V."/>
            <person name="Droste J."/>
            <person name="Brandt D."/>
            <person name="Schlueter L."/>
            <person name="Kutter Y."/>
            <person name="Vinke S."/>
            <person name="Viehoefer P."/>
            <person name="Jacob L."/>
            <person name="Luebke N.-C."/>
            <person name="Schulte-Berndt E."/>
            <person name="Hain C."/>
            <person name="Linder M."/>
            <person name="Schmidt P."/>
            <person name="Wollenschlaeger L."/>
            <person name="Luttermann T."/>
            <person name="Thieme E."/>
            <person name="Hassa J."/>
            <person name="Haak M."/>
            <person name="Wittchen M."/>
            <person name="Mentz A."/>
            <person name="Persicke M."/>
            <person name="Busche T."/>
            <person name="Ruckert C."/>
        </authorList>
    </citation>
    <scope>NUCLEOTIDE SEQUENCE [LARGE SCALE GENOMIC DNA]</scope>
    <source>
        <strain evidence="2">1959</strain>
    </source>
</reference>
<sequence>MEKLPNGEWADKFVPSSAAALSDGVPLEIVFPWTVSGAQFKRKWPIAPESSTLGSRWQKLFESGIANEEMFSPDRDCTTQSKRTTRLQVTFSQF</sequence>
<keyword evidence="2" id="KW-1185">Reference proteome</keyword>
<dbReference type="AlphaFoldDB" id="A0A6B8VUJ1"/>